<evidence type="ECO:0000313" key="1">
    <source>
        <dbReference type="EnsemblMetazoa" id="SMAR009056-PA"/>
    </source>
</evidence>
<dbReference type="PhylomeDB" id="T1J5Z3"/>
<sequence length="441" mass="49856">MSQLLSFREAHFFGLPSQSNVYGMTNLSTASNSILVASLRNPAIYTIEFHKTTERILPSTKEIHFTYIPSGAEIISIGAFNKSDLGNDFVIGITFIKVAIPDRMAIDNQTSAQYLNIYFDWESGPDFNLDSIAQSCTSVSLVFIPYQLYNTKIFNGDVQETVWLLSGSDAQIHLYRENKSMHKFVEESVKEQFPEFDKLPSIVMWMNIVNIEANEKRLTAIGCEDGYLGVFYVNTETKTIEANWDICHDGPITYLQFFTTSSTIKVPVCLESVSKLTDSNDPSFHLLVTNSLEPSVVYRNVLKDGLENQLILPDSDHYDCVLCACVADVDMDGRNEIVLGTYGQEILIYKYNGDNINSESDSEEFCLEPEYYLKWQKSFAYPLHSIKYIDITNDGMNELIVLSLKGMHILQHPSEEVAKVCAGRLAQLIEKLKGERKCIES</sequence>
<evidence type="ECO:0008006" key="3">
    <source>
        <dbReference type="Google" id="ProtNLM"/>
    </source>
</evidence>
<organism evidence="1 2">
    <name type="scientific">Strigamia maritima</name>
    <name type="common">European centipede</name>
    <name type="synonym">Geophilus maritimus</name>
    <dbReference type="NCBI Taxonomy" id="126957"/>
    <lineage>
        <taxon>Eukaryota</taxon>
        <taxon>Metazoa</taxon>
        <taxon>Ecdysozoa</taxon>
        <taxon>Arthropoda</taxon>
        <taxon>Myriapoda</taxon>
        <taxon>Chilopoda</taxon>
        <taxon>Pleurostigmophora</taxon>
        <taxon>Geophilomorpha</taxon>
        <taxon>Linotaeniidae</taxon>
        <taxon>Strigamia</taxon>
    </lineage>
</organism>
<dbReference type="GO" id="GO:0030027">
    <property type="term" value="C:lamellipodium"/>
    <property type="evidence" value="ECO:0007669"/>
    <property type="project" value="TreeGrafter"/>
</dbReference>
<dbReference type="GO" id="GO:0015629">
    <property type="term" value="C:actin cytoskeleton"/>
    <property type="evidence" value="ECO:0007669"/>
    <property type="project" value="InterPro"/>
</dbReference>
<reference evidence="1" key="2">
    <citation type="submission" date="2015-02" db="UniProtKB">
        <authorList>
            <consortium name="EnsemblMetazoa"/>
        </authorList>
    </citation>
    <scope>IDENTIFICATION</scope>
</reference>
<dbReference type="GO" id="GO:0007015">
    <property type="term" value="P:actin filament organization"/>
    <property type="evidence" value="ECO:0007669"/>
    <property type="project" value="InterPro"/>
</dbReference>
<evidence type="ECO:0000313" key="2">
    <source>
        <dbReference type="Proteomes" id="UP000014500"/>
    </source>
</evidence>
<dbReference type="GO" id="GO:0034198">
    <property type="term" value="P:cellular response to amino acid starvation"/>
    <property type="evidence" value="ECO:0007669"/>
    <property type="project" value="TreeGrafter"/>
</dbReference>
<dbReference type="GO" id="GO:0051015">
    <property type="term" value="F:actin filament binding"/>
    <property type="evidence" value="ECO:0007669"/>
    <property type="project" value="TreeGrafter"/>
</dbReference>
<protein>
    <recommendedName>
        <fullName evidence="3">Kaptin</fullName>
    </recommendedName>
</protein>
<dbReference type="PANTHER" id="PTHR15435">
    <property type="entry name" value="KICSTOR COMPLEX PROTEIN KAPTIN"/>
    <property type="match status" value="1"/>
</dbReference>
<keyword evidence="2" id="KW-1185">Reference proteome</keyword>
<dbReference type="STRING" id="126957.T1J5Z3"/>
<dbReference type="InterPro" id="IPR029982">
    <property type="entry name" value="Kptn"/>
</dbReference>
<name>T1J5Z3_STRMM</name>
<dbReference type="eggNOG" id="ENOG502QTF2">
    <property type="taxonomic scope" value="Eukaryota"/>
</dbReference>
<dbReference type="GO" id="GO:1904262">
    <property type="term" value="P:negative regulation of TORC1 signaling"/>
    <property type="evidence" value="ECO:0007669"/>
    <property type="project" value="TreeGrafter"/>
</dbReference>
<dbReference type="SUPFAM" id="SSF69318">
    <property type="entry name" value="Integrin alpha N-terminal domain"/>
    <property type="match status" value="1"/>
</dbReference>
<dbReference type="Proteomes" id="UP000014500">
    <property type="component" value="Unassembled WGS sequence"/>
</dbReference>
<dbReference type="OMA" id="REDIHQT"/>
<dbReference type="AlphaFoldDB" id="T1J5Z3"/>
<proteinExistence type="predicted"/>
<dbReference type="InterPro" id="IPR028994">
    <property type="entry name" value="Integrin_alpha_N"/>
</dbReference>
<dbReference type="EnsemblMetazoa" id="SMAR009056-RA">
    <property type="protein sequence ID" value="SMAR009056-PA"/>
    <property type="gene ID" value="SMAR009056"/>
</dbReference>
<dbReference type="PANTHER" id="PTHR15435:SF2">
    <property type="entry name" value="KICSTOR COMPLEX PROTEIN KAPTIN"/>
    <property type="match status" value="1"/>
</dbReference>
<dbReference type="EMBL" id="JH431869">
    <property type="status" value="NOT_ANNOTATED_CDS"/>
    <property type="molecule type" value="Genomic_DNA"/>
</dbReference>
<dbReference type="HOGENOM" id="CLU_037754_0_0_1"/>
<accession>T1J5Z3</accession>
<reference evidence="2" key="1">
    <citation type="submission" date="2011-05" db="EMBL/GenBank/DDBJ databases">
        <authorList>
            <person name="Richards S.R."/>
            <person name="Qu J."/>
            <person name="Jiang H."/>
            <person name="Jhangiani S.N."/>
            <person name="Agravi P."/>
            <person name="Goodspeed R."/>
            <person name="Gross S."/>
            <person name="Mandapat C."/>
            <person name="Jackson L."/>
            <person name="Mathew T."/>
            <person name="Pu L."/>
            <person name="Thornton R."/>
            <person name="Saada N."/>
            <person name="Wilczek-Boney K.B."/>
            <person name="Lee S."/>
            <person name="Kovar C."/>
            <person name="Wu Y."/>
            <person name="Scherer S.E."/>
            <person name="Worley K.C."/>
            <person name="Muzny D.M."/>
            <person name="Gibbs R."/>
        </authorList>
    </citation>
    <scope>NUCLEOTIDE SEQUENCE</scope>
    <source>
        <strain evidence="2">Brora</strain>
    </source>
</reference>